<feature type="transmembrane region" description="Helical" evidence="4">
    <location>
        <begin position="168"/>
        <end position="186"/>
    </location>
</feature>
<evidence type="ECO:0000256" key="3">
    <source>
        <dbReference type="SAM" id="MobiDB-lite"/>
    </source>
</evidence>
<evidence type="ECO:0000256" key="1">
    <source>
        <dbReference type="ARBA" id="ARBA00004141"/>
    </source>
</evidence>
<feature type="transmembrane region" description="Helical" evidence="4">
    <location>
        <begin position="192"/>
        <end position="216"/>
    </location>
</feature>
<feature type="compositionally biased region" description="Acidic residues" evidence="3">
    <location>
        <begin position="51"/>
        <end position="73"/>
    </location>
</feature>
<feature type="transmembrane region" description="Helical" evidence="4">
    <location>
        <begin position="463"/>
        <end position="485"/>
    </location>
</feature>
<feature type="transmembrane region" description="Helical" evidence="4">
    <location>
        <begin position="321"/>
        <end position="346"/>
    </location>
</feature>
<dbReference type="Gene3D" id="1.20.1250.20">
    <property type="entry name" value="MFS general substrate transporter like domains"/>
    <property type="match status" value="1"/>
</dbReference>
<feature type="transmembrane region" description="Helical" evidence="4">
    <location>
        <begin position="358"/>
        <end position="376"/>
    </location>
</feature>
<protein>
    <submittedName>
        <fullName evidence="6">Major facilitator superfamily domain, general substrate transporter</fullName>
    </submittedName>
</protein>
<dbReference type="PANTHER" id="PTHR11360">
    <property type="entry name" value="MONOCARBOXYLATE TRANSPORTER"/>
    <property type="match status" value="1"/>
</dbReference>
<evidence type="ECO:0000256" key="2">
    <source>
        <dbReference type="ARBA" id="ARBA00006727"/>
    </source>
</evidence>
<dbReference type="GO" id="GO:0016020">
    <property type="term" value="C:membrane"/>
    <property type="evidence" value="ECO:0007669"/>
    <property type="project" value="UniProtKB-SubCell"/>
</dbReference>
<feature type="transmembrane region" description="Helical" evidence="4">
    <location>
        <begin position="142"/>
        <end position="161"/>
    </location>
</feature>
<feature type="transmembrane region" description="Helical" evidence="4">
    <location>
        <begin position="426"/>
        <end position="451"/>
    </location>
</feature>
<proteinExistence type="inferred from homology"/>
<keyword evidence="4" id="KW-0812">Transmembrane</keyword>
<dbReference type="EMBL" id="AZHD01000021">
    <property type="protein sequence ID" value="OAA55031.1"/>
    <property type="molecule type" value="Genomic_DNA"/>
</dbReference>
<reference evidence="6 7" key="1">
    <citation type="journal article" date="2016" name="Genome Biol. Evol.">
        <title>Divergent and convergent evolution of fungal pathogenicity.</title>
        <authorList>
            <person name="Shang Y."/>
            <person name="Xiao G."/>
            <person name="Zheng P."/>
            <person name="Cen K."/>
            <person name="Zhan S."/>
            <person name="Wang C."/>
        </authorList>
    </citation>
    <scope>NUCLEOTIDE SEQUENCE [LARGE SCALE GENOMIC DNA]</scope>
    <source>
        <strain evidence="6 7">RCEF 264</strain>
    </source>
</reference>
<keyword evidence="4" id="KW-1133">Transmembrane helix</keyword>
<feature type="transmembrane region" description="Helical" evidence="4">
    <location>
        <begin position="98"/>
        <end position="122"/>
    </location>
</feature>
<accession>A0A167N278</accession>
<dbReference type="PANTHER" id="PTHR11360:SF234">
    <property type="entry name" value="MFS-TYPE TRANSPORTER DBAD-RELATED"/>
    <property type="match status" value="1"/>
</dbReference>
<feature type="transmembrane region" description="Helical" evidence="4">
    <location>
        <begin position="260"/>
        <end position="279"/>
    </location>
</feature>
<dbReference type="InterPro" id="IPR020846">
    <property type="entry name" value="MFS_dom"/>
</dbReference>
<dbReference type="PROSITE" id="PS50850">
    <property type="entry name" value="MFS"/>
    <property type="match status" value="1"/>
</dbReference>
<comment type="caution">
    <text evidence="6">The sequence shown here is derived from an EMBL/GenBank/DDBJ whole genome shotgun (WGS) entry which is preliminary data.</text>
</comment>
<evidence type="ECO:0000256" key="4">
    <source>
        <dbReference type="SAM" id="Phobius"/>
    </source>
</evidence>
<feature type="domain" description="Major facilitator superfamily (MFS) profile" evidence="5">
    <location>
        <begin position="97"/>
        <end position="525"/>
    </location>
</feature>
<keyword evidence="4" id="KW-0472">Membrane</keyword>
<dbReference type="Proteomes" id="UP000076874">
    <property type="component" value="Unassembled WGS sequence"/>
</dbReference>
<feature type="transmembrane region" description="Helical" evidence="4">
    <location>
        <begin position="388"/>
        <end position="406"/>
    </location>
</feature>
<dbReference type="InterPro" id="IPR036259">
    <property type="entry name" value="MFS_trans_sf"/>
</dbReference>
<evidence type="ECO:0000313" key="7">
    <source>
        <dbReference type="Proteomes" id="UP000076874"/>
    </source>
</evidence>
<evidence type="ECO:0000313" key="6">
    <source>
        <dbReference type="EMBL" id="OAA55031.1"/>
    </source>
</evidence>
<evidence type="ECO:0000259" key="5">
    <source>
        <dbReference type="PROSITE" id="PS50850"/>
    </source>
</evidence>
<dbReference type="Pfam" id="PF07690">
    <property type="entry name" value="MFS_1"/>
    <property type="match status" value="1"/>
</dbReference>
<dbReference type="SUPFAM" id="SSF103473">
    <property type="entry name" value="MFS general substrate transporter"/>
    <property type="match status" value="1"/>
</dbReference>
<feature type="region of interest" description="Disordered" evidence="3">
    <location>
        <begin position="1"/>
        <end position="90"/>
    </location>
</feature>
<organism evidence="6 7">
    <name type="scientific">Niveomyces insectorum RCEF 264</name>
    <dbReference type="NCBI Taxonomy" id="1081102"/>
    <lineage>
        <taxon>Eukaryota</taxon>
        <taxon>Fungi</taxon>
        <taxon>Dikarya</taxon>
        <taxon>Ascomycota</taxon>
        <taxon>Pezizomycotina</taxon>
        <taxon>Sordariomycetes</taxon>
        <taxon>Hypocreomycetidae</taxon>
        <taxon>Hypocreales</taxon>
        <taxon>Cordycipitaceae</taxon>
        <taxon>Niveomyces</taxon>
    </lineage>
</organism>
<dbReference type="AlphaFoldDB" id="A0A167N278"/>
<dbReference type="GO" id="GO:0022857">
    <property type="term" value="F:transmembrane transporter activity"/>
    <property type="evidence" value="ECO:0007669"/>
    <property type="project" value="InterPro"/>
</dbReference>
<feature type="transmembrane region" description="Helical" evidence="4">
    <location>
        <begin position="228"/>
        <end position="248"/>
    </location>
</feature>
<comment type="similarity">
    <text evidence="2">Belongs to the major facilitator superfamily. Monocarboxylate porter (TC 2.A.1.13) family.</text>
</comment>
<feature type="transmembrane region" description="Helical" evidence="4">
    <location>
        <begin position="497"/>
        <end position="520"/>
    </location>
</feature>
<dbReference type="InterPro" id="IPR050327">
    <property type="entry name" value="Proton-linked_MCT"/>
</dbReference>
<dbReference type="OrthoDB" id="6509908at2759"/>
<keyword evidence="7" id="KW-1185">Reference proteome</keyword>
<dbReference type="InterPro" id="IPR011701">
    <property type="entry name" value="MFS"/>
</dbReference>
<gene>
    <name evidence="6" type="ORF">SPI_08535</name>
</gene>
<comment type="subcellular location">
    <subcellularLocation>
        <location evidence="1">Membrane</location>
        <topology evidence="1">Multi-pass membrane protein</topology>
    </subcellularLocation>
</comment>
<sequence>MEQETTPSAKSARDRKWIDPEKAQDTTASSLFGRDEAEADETCPSGTSEITVEEEEDEEDEVEEGAEQAENDEERTGTAPSGHAASAQSDIPDGGLTAWLQVLCAWVAMVDTWGIVNTFGVYQTYYETDLLLGKPGGASTDVSWIGSLQGSLLMLVGFLAGPLYDAGFFRHLIVGGMALIVFGQFMTSLCTAYWQLVLAQGVAVGVGMGLLFLPATAVLSQYFLRRRALAIGISTTGSPLAGIVFPILFSRLQPRIGFGWATRVIAFILLGLSVVPAVFMRPRVATGARAGASAGGATNNNGTTRRKRALFDASALREVPFVSMVVAAFASFLCLYVPFFFLQLFAQRRDIAVPAFRPFYLVTMLNVGSIFGRVLPNALADRIGSINVVLVCSATCAVLLFGWLGISSETADALVRGDGSGHLGGLVVFALLYGLFSGGIVGLMPSVIISLSPDFGRVGTRMGMVFFVSGLSLLIGPPIAGAILGDGSLARRWLGTIGFSAAGISVATVAWVISRVSLYYKKRSLRG</sequence>
<name>A0A167N278_9HYPO</name>
<feature type="compositionally biased region" description="Basic and acidic residues" evidence="3">
    <location>
        <begin position="11"/>
        <end position="24"/>
    </location>
</feature>